<gene>
    <name evidence="1" type="ORF">VNO77_20144</name>
</gene>
<dbReference type="EMBL" id="JAYMYQ010000004">
    <property type="protein sequence ID" value="KAK7339473.1"/>
    <property type="molecule type" value="Genomic_DNA"/>
</dbReference>
<proteinExistence type="predicted"/>
<organism evidence="1 2">
    <name type="scientific">Canavalia gladiata</name>
    <name type="common">Sword bean</name>
    <name type="synonym">Dolichos gladiatus</name>
    <dbReference type="NCBI Taxonomy" id="3824"/>
    <lineage>
        <taxon>Eukaryota</taxon>
        <taxon>Viridiplantae</taxon>
        <taxon>Streptophyta</taxon>
        <taxon>Embryophyta</taxon>
        <taxon>Tracheophyta</taxon>
        <taxon>Spermatophyta</taxon>
        <taxon>Magnoliopsida</taxon>
        <taxon>eudicotyledons</taxon>
        <taxon>Gunneridae</taxon>
        <taxon>Pentapetalae</taxon>
        <taxon>rosids</taxon>
        <taxon>fabids</taxon>
        <taxon>Fabales</taxon>
        <taxon>Fabaceae</taxon>
        <taxon>Papilionoideae</taxon>
        <taxon>50 kb inversion clade</taxon>
        <taxon>NPAAA clade</taxon>
        <taxon>indigoferoid/millettioid clade</taxon>
        <taxon>Phaseoleae</taxon>
        <taxon>Canavalia</taxon>
    </lineage>
</organism>
<protein>
    <submittedName>
        <fullName evidence="1">Uncharacterized protein</fullName>
    </submittedName>
</protein>
<keyword evidence="2" id="KW-1185">Reference proteome</keyword>
<reference evidence="1 2" key="1">
    <citation type="submission" date="2024-01" db="EMBL/GenBank/DDBJ databases">
        <title>The genomes of 5 underutilized Papilionoideae crops provide insights into root nodulation and disease resistanc.</title>
        <authorList>
            <person name="Jiang F."/>
        </authorList>
    </citation>
    <scope>NUCLEOTIDE SEQUENCE [LARGE SCALE GENOMIC DNA]</scope>
    <source>
        <strain evidence="1">LVBAO_FW01</strain>
        <tissue evidence="1">Leaves</tissue>
    </source>
</reference>
<evidence type="ECO:0000313" key="2">
    <source>
        <dbReference type="Proteomes" id="UP001367508"/>
    </source>
</evidence>
<dbReference type="Proteomes" id="UP001367508">
    <property type="component" value="Unassembled WGS sequence"/>
</dbReference>
<comment type="caution">
    <text evidence="1">The sequence shown here is derived from an EMBL/GenBank/DDBJ whole genome shotgun (WGS) entry which is preliminary data.</text>
</comment>
<evidence type="ECO:0000313" key="1">
    <source>
        <dbReference type="EMBL" id="KAK7339473.1"/>
    </source>
</evidence>
<accession>A0AAN9LTY7</accession>
<sequence length="113" mass="13117">MHGERFTIEEEVHTSRESILGKACSLRPKGIHLPKDLQHSGHHKKPPQVVISPSTHYHYCYNKRQYVGLLKALQAIIYCSLEMHGSSQLQTLAYTHYKVIIPRLQGHMLEYRQ</sequence>
<name>A0AAN9LTY7_CANGL</name>
<dbReference type="AlphaFoldDB" id="A0AAN9LTY7"/>